<feature type="domain" description="Methyltransferase type 11" evidence="2">
    <location>
        <begin position="51"/>
        <end position="149"/>
    </location>
</feature>
<evidence type="ECO:0000256" key="1">
    <source>
        <dbReference type="ARBA" id="ARBA00022679"/>
    </source>
</evidence>
<dbReference type="SUPFAM" id="SSF53335">
    <property type="entry name" value="S-adenosyl-L-methionine-dependent methyltransferases"/>
    <property type="match status" value="1"/>
</dbReference>
<sequence length="210" mass="23786">MEILKLFFGNTRKPEGLLGRWMVAGMNRAHAEVADWGMQYLPQTGIAEIAELGCGGGRNVRALLQRYSTAKVTALDYSEISVEKTRRVNRREIQKGRCRIVQGDVSKLPFEDARFDLVTAFETVYFWPGPTESFREVYRILKPGGTFLIVNESDGMKAGDDKWLSAIDGLRIFNQAQLSGFLKEAGFSDVTVYHNQKKHWLCVLAMREDS</sequence>
<dbReference type="GO" id="GO:0032259">
    <property type="term" value="P:methylation"/>
    <property type="evidence" value="ECO:0007669"/>
    <property type="project" value="UniProtKB-KW"/>
</dbReference>
<dbReference type="InterPro" id="IPR050447">
    <property type="entry name" value="Erg6_SMT_methyltransf"/>
</dbReference>
<dbReference type="GO" id="GO:0016126">
    <property type="term" value="P:sterol biosynthetic process"/>
    <property type="evidence" value="ECO:0007669"/>
    <property type="project" value="TreeGrafter"/>
</dbReference>
<dbReference type="Proteomes" id="UP000195897">
    <property type="component" value="Unassembled WGS sequence"/>
</dbReference>
<dbReference type="Pfam" id="PF08241">
    <property type="entry name" value="Methyltransf_11"/>
    <property type="match status" value="1"/>
</dbReference>
<proteinExistence type="predicted"/>
<dbReference type="InterPro" id="IPR013216">
    <property type="entry name" value="Methyltransf_11"/>
</dbReference>
<dbReference type="CDD" id="cd02440">
    <property type="entry name" value="AdoMet_MTases"/>
    <property type="match status" value="1"/>
</dbReference>
<dbReference type="GO" id="GO:0003838">
    <property type="term" value="F:sterol 24-C-methyltransferase activity"/>
    <property type="evidence" value="ECO:0007669"/>
    <property type="project" value="TreeGrafter"/>
</dbReference>
<evidence type="ECO:0000259" key="2">
    <source>
        <dbReference type="Pfam" id="PF08241"/>
    </source>
</evidence>
<accession>A0A1Y4LEP2</accession>
<organism evidence="3 4">
    <name type="scientific">Butyricicoccus pullicaecorum</name>
    <dbReference type="NCBI Taxonomy" id="501571"/>
    <lineage>
        <taxon>Bacteria</taxon>
        <taxon>Bacillati</taxon>
        <taxon>Bacillota</taxon>
        <taxon>Clostridia</taxon>
        <taxon>Eubacteriales</taxon>
        <taxon>Butyricicoccaceae</taxon>
        <taxon>Butyricicoccus</taxon>
    </lineage>
</organism>
<dbReference type="InterPro" id="IPR029063">
    <property type="entry name" value="SAM-dependent_MTases_sf"/>
</dbReference>
<dbReference type="PANTHER" id="PTHR44068">
    <property type="entry name" value="ZGC:194242"/>
    <property type="match status" value="1"/>
</dbReference>
<reference evidence="4" key="1">
    <citation type="submission" date="2017-04" db="EMBL/GenBank/DDBJ databases">
        <title>Function of individual gut microbiota members based on whole genome sequencing of pure cultures obtained from chicken caecum.</title>
        <authorList>
            <person name="Medvecky M."/>
            <person name="Cejkova D."/>
            <person name="Polansky O."/>
            <person name="Karasova D."/>
            <person name="Kubasova T."/>
            <person name="Cizek A."/>
            <person name="Rychlik I."/>
        </authorList>
    </citation>
    <scope>NUCLEOTIDE SEQUENCE [LARGE SCALE GENOMIC DNA]</scope>
    <source>
        <strain evidence="4">An180</strain>
    </source>
</reference>
<name>A0A1Y4LEP2_9FIRM</name>
<dbReference type="AlphaFoldDB" id="A0A1Y4LEP2"/>
<keyword evidence="1 3" id="KW-0808">Transferase</keyword>
<comment type="caution">
    <text evidence="3">The sequence shown here is derived from an EMBL/GenBank/DDBJ whole genome shotgun (WGS) entry which is preliminary data.</text>
</comment>
<evidence type="ECO:0000313" key="4">
    <source>
        <dbReference type="Proteomes" id="UP000195897"/>
    </source>
</evidence>
<keyword evidence="3" id="KW-0489">Methyltransferase</keyword>
<dbReference type="PANTHER" id="PTHR44068:SF1">
    <property type="entry name" value="HYPOTHETICAL LOC100005854"/>
    <property type="match status" value="1"/>
</dbReference>
<gene>
    <name evidence="3" type="ORF">B5F17_01855</name>
</gene>
<protein>
    <submittedName>
        <fullName evidence="3">SAM-dependent methyltransferase</fullName>
    </submittedName>
</protein>
<dbReference type="Gene3D" id="3.40.50.150">
    <property type="entry name" value="Vaccinia Virus protein VP39"/>
    <property type="match status" value="1"/>
</dbReference>
<dbReference type="RefSeq" id="WP_087370194.1">
    <property type="nucleotide sequence ID" value="NZ_NFKK01000002.1"/>
</dbReference>
<evidence type="ECO:0000313" key="3">
    <source>
        <dbReference type="EMBL" id="OUP53979.1"/>
    </source>
</evidence>
<dbReference type="EMBL" id="NFKK01000002">
    <property type="protein sequence ID" value="OUP53979.1"/>
    <property type="molecule type" value="Genomic_DNA"/>
</dbReference>